<dbReference type="PIRSF" id="PIRSF000654">
    <property type="entry name" value="Integrin-linked_kinase"/>
    <property type="match status" value="1"/>
</dbReference>
<reference evidence="2 3" key="1">
    <citation type="submission" date="2014-04" db="EMBL/GenBank/DDBJ databases">
        <authorList>
            <consortium name="DOE Joint Genome Institute"/>
            <person name="Kuo A."/>
            <person name="Kohler A."/>
            <person name="Nagy L.G."/>
            <person name="Floudas D."/>
            <person name="Copeland A."/>
            <person name="Barry K.W."/>
            <person name="Cichocki N."/>
            <person name="Veneault-Fourrey C."/>
            <person name="LaButti K."/>
            <person name="Lindquist E.A."/>
            <person name="Lipzen A."/>
            <person name="Lundell T."/>
            <person name="Morin E."/>
            <person name="Murat C."/>
            <person name="Sun H."/>
            <person name="Tunlid A."/>
            <person name="Henrissat B."/>
            <person name="Grigoriev I.V."/>
            <person name="Hibbett D.S."/>
            <person name="Martin F."/>
            <person name="Nordberg H.P."/>
            <person name="Cantor M.N."/>
            <person name="Hua S.X."/>
        </authorList>
    </citation>
    <scope>NUCLEOTIDE SEQUENCE [LARGE SCALE GENOMIC DNA]</scope>
    <source>
        <strain evidence="2 3">Foug A</strain>
    </source>
</reference>
<dbReference type="InterPro" id="IPR051681">
    <property type="entry name" value="Ser/Thr_Kinases-Pseudokinases"/>
</dbReference>
<dbReference type="GO" id="GO:0005524">
    <property type="term" value="F:ATP binding"/>
    <property type="evidence" value="ECO:0007669"/>
    <property type="project" value="InterPro"/>
</dbReference>
<sequence length="222" mass="24810">MPSDLTGKIRKVDKDAFAYGSSTEIWKGEWKSPPPRSGYRWLAIKVIRTALPAPRVKELGQKLMREASLWADLDDPNVVPLLGMVYDMVPRGVPSLVSPYYQNRNLKDYMKRNRTQLSYSQMLDMTYQFASGLEYLHKSNIVHGDLKPDNIMISDGGEVVISDFGLSRILDAAGFTTKNFYGSVRYTAPELLGFGGPSGSSQPIRTTMDADIWAFAITSTEV</sequence>
<evidence type="ECO:0000313" key="3">
    <source>
        <dbReference type="Proteomes" id="UP000053989"/>
    </source>
</evidence>
<dbReference type="CDD" id="cd00180">
    <property type="entry name" value="PKc"/>
    <property type="match status" value="1"/>
</dbReference>
<dbReference type="Pfam" id="PF07714">
    <property type="entry name" value="PK_Tyr_Ser-Thr"/>
    <property type="match status" value="1"/>
</dbReference>
<dbReference type="Gene3D" id="1.10.510.10">
    <property type="entry name" value="Transferase(Phosphotransferase) domain 1"/>
    <property type="match status" value="1"/>
</dbReference>
<dbReference type="SMART" id="SM00220">
    <property type="entry name" value="S_TKc"/>
    <property type="match status" value="1"/>
</dbReference>
<feature type="domain" description="Protein kinase" evidence="1">
    <location>
        <begin position="11"/>
        <end position="222"/>
    </location>
</feature>
<dbReference type="InterPro" id="IPR000719">
    <property type="entry name" value="Prot_kinase_dom"/>
</dbReference>
<dbReference type="InterPro" id="IPR001245">
    <property type="entry name" value="Ser-Thr/Tyr_kinase_cat_dom"/>
</dbReference>
<keyword evidence="3" id="KW-1185">Reference proteome</keyword>
<evidence type="ECO:0000259" key="1">
    <source>
        <dbReference type="PROSITE" id="PS50011"/>
    </source>
</evidence>
<protein>
    <recommendedName>
        <fullName evidence="1">Protein kinase domain-containing protein</fullName>
    </recommendedName>
</protein>
<dbReference type="STRING" id="1036808.A0A0C3DEY6"/>
<proteinExistence type="predicted"/>
<organism evidence="2 3">
    <name type="scientific">Scleroderma citrinum Foug A</name>
    <dbReference type="NCBI Taxonomy" id="1036808"/>
    <lineage>
        <taxon>Eukaryota</taxon>
        <taxon>Fungi</taxon>
        <taxon>Dikarya</taxon>
        <taxon>Basidiomycota</taxon>
        <taxon>Agaricomycotina</taxon>
        <taxon>Agaricomycetes</taxon>
        <taxon>Agaricomycetidae</taxon>
        <taxon>Boletales</taxon>
        <taxon>Sclerodermatineae</taxon>
        <taxon>Sclerodermataceae</taxon>
        <taxon>Scleroderma</taxon>
    </lineage>
</organism>
<accession>A0A0C3DEY6</accession>
<dbReference type="HOGENOM" id="CLU_000288_7_18_1"/>
<dbReference type="PROSITE" id="PS00108">
    <property type="entry name" value="PROTEIN_KINASE_ST"/>
    <property type="match status" value="1"/>
</dbReference>
<dbReference type="AlphaFoldDB" id="A0A0C3DEY6"/>
<dbReference type="EMBL" id="KN822075">
    <property type="protein sequence ID" value="KIM59265.1"/>
    <property type="molecule type" value="Genomic_DNA"/>
</dbReference>
<name>A0A0C3DEY6_9AGAM</name>
<evidence type="ECO:0000313" key="2">
    <source>
        <dbReference type="EMBL" id="KIM59265.1"/>
    </source>
</evidence>
<dbReference type="PANTHER" id="PTHR44329">
    <property type="entry name" value="SERINE/THREONINE-PROTEIN KINASE TNNI3K-RELATED"/>
    <property type="match status" value="1"/>
</dbReference>
<dbReference type="InterPro" id="IPR008271">
    <property type="entry name" value="Ser/Thr_kinase_AS"/>
</dbReference>
<dbReference type="InterPro" id="IPR011009">
    <property type="entry name" value="Kinase-like_dom_sf"/>
</dbReference>
<dbReference type="PROSITE" id="PS50011">
    <property type="entry name" value="PROTEIN_KINASE_DOM"/>
    <property type="match status" value="1"/>
</dbReference>
<dbReference type="InParanoid" id="A0A0C3DEY6"/>
<dbReference type="SUPFAM" id="SSF56112">
    <property type="entry name" value="Protein kinase-like (PK-like)"/>
    <property type="match status" value="1"/>
</dbReference>
<gene>
    <name evidence="2" type="ORF">SCLCIDRAFT_1217818</name>
</gene>
<reference evidence="3" key="2">
    <citation type="submission" date="2015-01" db="EMBL/GenBank/DDBJ databases">
        <title>Evolutionary Origins and Diversification of the Mycorrhizal Mutualists.</title>
        <authorList>
            <consortium name="DOE Joint Genome Institute"/>
            <consortium name="Mycorrhizal Genomics Consortium"/>
            <person name="Kohler A."/>
            <person name="Kuo A."/>
            <person name="Nagy L.G."/>
            <person name="Floudas D."/>
            <person name="Copeland A."/>
            <person name="Barry K.W."/>
            <person name="Cichocki N."/>
            <person name="Veneault-Fourrey C."/>
            <person name="LaButti K."/>
            <person name="Lindquist E.A."/>
            <person name="Lipzen A."/>
            <person name="Lundell T."/>
            <person name="Morin E."/>
            <person name="Murat C."/>
            <person name="Riley R."/>
            <person name="Ohm R."/>
            <person name="Sun H."/>
            <person name="Tunlid A."/>
            <person name="Henrissat B."/>
            <person name="Grigoriev I.V."/>
            <person name="Hibbett D.S."/>
            <person name="Martin F."/>
        </authorList>
    </citation>
    <scope>NUCLEOTIDE SEQUENCE [LARGE SCALE GENOMIC DNA]</scope>
    <source>
        <strain evidence="3">Foug A</strain>
    </source>
</reference>
<dbReference type="GO" id="GO:0004674">
    <property type="term" value="F:protein serine/threonine kinase activity"/>
    <property type="evidence" value="ECO:0007669"/>
    <property type="project" value="TreeGrafter"/>
</dbReference>
<dbReference type="OrthoDB" id="346907at2759"/>
<dbReference type="Proteomes" id="UP000053989">
    <property type="component" value="Unassembled WGS sequence"/>
</dbReference>